<dbReference type="OrthoDB" id="6413631at2759"/>
<evidence type="ECO:0000256" key="1">
    <source>
        <dbReference type="SAM" id="Coils"/>
    </source>
</evidence>
<accession>A0A9Q0XBG6</accession>
<protein>
    <recommendedName>
        <fullName evidence="5">Vimentin-type intermediate filament-associated coiled-coil protein</fullName>
    </recommendedName>
</protein>
<comment type="caution">
    <text evidence="3">The sequence shown here is derived from an EMBL/GenBank/DDBJ whole genome shotgun (WGS) entry which is preliminary data.</text>
</comment>
<sequence>MSSPGPPPTAVQIREANAHLAALHERVAELERRLAAAERTVRGQAESLIRKDAEMRQAVLGLREGKDREIAALEERLQSSEANTQKLLSVIQEKDSVIGQLRHRSRLLTKICRSRPVLDNLLAYMAEGERFSPLLGDPGGDASSPNRSPLPETNCLPELDPDARDFSLGGEDDADSEKMLFGTTV</sequence>
<feature type="region of interest" description="Disordered" evidence="2">
    <location>
        <begin position="134"/>
        <end position="185"/>
    </location>
</feature>
<evidence type="ECO:0008006" key="5">
    <source>
        <dbReference type="Google" id="ProtNLM"/>
    </source>
</evidence>
<evidence type="ECO:0000313" key="3">
    <source>
        <dbReference type="EMBL" id="KAJ7308417.1"/>
    </source>
</evidence>
<name>A0A9Q0XBG6_9SAUR</name>
<evidence type="ECO:0000313" key="4">
    <source>
        <dbReference type="Proteomes" id="UP001142489"/>
    </source>
</evidence>
<keyword evidence="1" id="KW-0175">Coiled coil</keyword>
<dbReference type="Gene3D" id="1.20.5.370">
    <property type="match status" value="1"/>
</dbReference>
<dbReference type="InterPro" id="IPR014751">
    <property type="entry name" value="XRCC4-like_C"/>
</dbReference>
<reference evidence="3" key="1">
    <citation type="journal article" date="2023" name="DNA Res.">
        <title>Chromosome-level genome assembly of Phrynocephalus forsythii using third-generation DNA sequencing and Hi-C analysis.</title>
        <authorList>
            <person name="Qi Y."/>
            <person name="Zhao W."/>
            <person name="Zhao Y."/>
            <person name="Niu C."/>
            <person name="Cao S."/>
            <person name="Zhang Y."/>
        </authorList>
    </citation>
    <scope>NUCLEOTIDE SEQUENCE</scope>
    <source>
        <tissue evidence="3">Muscle</tissue>
    </source>
</reference>
<dbReference type="Proteomes" id="UP001142489">
    <property type="component" value="Unassembled WGS sequence"/>
</dbReference>
<evidence type="ECO:0000256" key="2">
    <source>
        <dbReference type="SAM" id="MobiDB-lite"/>
    </source>
</evidence>
<organism evidence="3 4">
    <name type="scientific">Phrynocephalus forsythii</name>
    <dbReference type="NCBI Taxonomy" id="171643"/>
    <lineage>
        <taxon>Eukaryota</taxon>
        <taxon>Metazoa</taxon>
        <taxon>Chordata</taxon>
        <taxon>Craniata</taxon>
        <taxon>Vertebrata</taxon>
        <taxon>Euteleostomi</taxon>
        <taxon>Lepidosauria</taxon>
        <taxon>Squamata</taxon>
        <taxon>Bifurcata</taxon>
        <taxon>Unidentata</taxon>
        <taxon>Episquamata</taxon>
        <taxon>Toxicofera</taxon>
        <taxon>Iguania</taxon>
        <taxon>Acrodonta</taxon>
        <taxon>Agamidae</taxon>
        <taxon>Agaminae</taxon>
        <taxon>Phrynocephalus</taxon>
    </lineage>
</organism>
<gene>
    <name evidence="3" type="ORF">JRQ81_008962</name>
</gene>
<keyword evidence="4" id="KW-1185">Reference proteome</keyword>
<feature type="coiled-coil region" evidence="1">
    <location>
        <begin position="13"/>
        <end position="90"/>
    </location>
</feature>
<proteinExistence type="predicted"/>
<dbReference type="AlphaFoldDB" id="A0A9Q0XBG6"/>
<dbReference type="EMBL" id="JAPFRF010000018">
    <property type="protein sequence ID" value="KAJ7308417.1"/>
    <property type="molecule type" value="Genomic_DNA"/>
</dbReference>